<feature type="region of interest" description="Disordered" evidence="1">
    <location>
        <begin position="165"/>
        <end position="221"/>
    </location>
</feature>
<proteinExistence type="predicted"/>
<name>A0A7J7R2F3_PIPKU</name>
<reference evidence="3 4" key="1">
    <citation type="journal article" date="2020" name="Nature">
        <title>Six reference-quality genomes reveal evolution of bat adaptations.</title>
        <authorList>
            <person name="Jebb D."/>
            <person name="Huang Z."/>
            <person name="Pippel M."/>
            <person name="Hughes G.M."/>
            <person name="Lavrichenko K."/>
            <person name="Devanna P."/>
            <person name="Winkler S."/>
            <person name="Jermiin L.S."/>
            <person name="Skirmuntt E.C."/>
            <person name="Katzourakis A."/>
            <person name="Burkitt-Gray L."/>
            <person name="Ray D.A."/>
            <person name="Sullivan K.A.M."/>
            <person name="Roscito J.G."/>
            <person name="Kirilenko B.M."/>
            <person name="Davalos L.M."/>
            <person name="Corthals A.P."/>
            <person name="Power M.L."/>
            <person name="Jones G."/>
            <person name="Ransome R.D."/>
            <person name="Dechmann D.K.N."/>
            <person name="Locatelli A.G."/>
            <person name="Puechmaille S.J."/>
            <person name="Fedrigo O."/>
            <person name="Jarvis E.D."/>
            <person name="Hiller M."/>
            <person name="Vernes S.C."/>
            <person name="Myers E.W."/>
            <person name="Teeling E.C."/>
        </authorList>
    </citation>
    <scope>NUCLEOTIDE SEQUENCE [LARGE SCALE GENOMIC DNA]</scope>
    <source>
        <strain evidence="3">MPipKuh1</strain>
        <tissue evidence="3">Flight muscle</tissue>
    </source>
</reference>
<keyword evidence="2" id="KW-0472">Membrane</keyword>
<feature type="compositionally biased region" description="Low complexity" evidence="1">
    <location>
        <begin position="82"/>
        <end position="119"/>
    </location>
</feature>
<feature type="transmembrane region" description="Helical" evidence="2">
    <location>
        <begin position="46"/>
        <end position="71"/>
    </location>
</feature>
<gene>
    <name evidence="3" type="ORF">mPipKuh1_007995</name>
</gene>
<evidence type="ECO:0000256" key="2">
    <source>
        <dbReference type="SAM" id="Phobius"/>
    </source>
</evidence>
<keyword evidence="2" id="KW-0812">Transmembrane</keyword>
<comment type="caution">
    <text evidence="3">The sequence shown here is derived from an EMBL/GenBank/DDBJ whole genome shotgun (WGS) entry which is preliminary data.</text>
</comment>
<evidence type="ECO:0000313" key="3">
    <source>
        <dbReference type="EMBL" id="KAF6270262.1"/>
    </source>
</evidence>
<dbReference type="EMBL" id="JACAGB010000106">
    <property type="protein sequence ID" value="KAF6270262.1"/>
    <property type="molecule type" value="Genomic_DNA"/>
</dbReference>
<evidence type="ECO:0000256" key="1">
    <source>
        <dbReference type="SAM" id="MobiDB-lite"/>
    </source>
</evidence>
<feature type="region of interest" description="Disordered" evidence="1">
    <location>
        <begin position="81"/>
        <end position="119"/>
    </location>
</feature>
<sequence length="221" mass="22419">MWGARMGGVRRIPVFSRRKVPHSVQYDLNKVQTVCPLGSKWWRRGLAAPLTSCLLCSVFCAGSCVWAMMVVNRLELMGGPGAASRGPGSVRAAAAGAGRGRGPLPTAAAGAEGSLRASSSSRPRFLPLLLLLLLLGLPLPAAGRGGGAPSGVPRGTRRPVGVLGRLCAGGGGRSAASGPRGWGPSPLRPERAPGGRWGADPPPGWTPAGGGAGGARRVSRD</sequence>
<dbReference type="Proteomes" id="UP000558488">
    <property type="component" value="Unassembled WGS sequence"/>
</dbReference>
<keyword evidence="4" id="KW-1185">Reference proteome</keyword>
<evidence type="ECO:0000313" key="4">
    <source>
        <dbReference type="Proteomes" id="UP000558488"/>
    </source>
</evidence>
<accession>A0A7J7R2F3</accession>
<dbReference type="AlphaFoldDB" id="A0A7J7R2F3"/>
<feature type="compositionally biased region" description="Low complexity" evidence="1">
    <location>
        <begin position="174"/>
        <end position="183"/>
    </location>
</feature>
<keyword evidence="2" id="KW-1133">Transmembrane helix</keyword>
<protein>
    <submittedName>
        <fullName evidence="3">Uncharacterized protein</fullName>
    </submittedName>
</protein>
<feature type="transmembrane region" description="Helical" evidence="2">
    <location>
        <begin position="125"/>
        <end position="143"/>
    </location>
</feature>
<organism evidence="3 4">
    <name type="scientific">Pipistrellus kuhlii</name>
    <name type="common">Kuhl's pipistrelle</name>
    <dbReference type="NCBI Taxonomy" id="59472"/>
    <lineage>
        <taxon>Eukaryota</taxon>
        <taxon>Metazoa</taxon>
        <taxon>Chordata</taxon>
        <taxon>Craniata</taxon>
        <taxon>Vertebrata</taxon>
        <taxon>Euteleostomi</taxon>
        <taxon>Mammalia</taxon>
        <taxon>Eutheria</taxon>
        <taxon>Laurasiatheria</taxon>
        <taxon>Chiroptera</taxon>
        <taxon>Yangochiroptera</taxon>
        <taxon>Vespertilionidae</taxon>
        <taxon>Pipistrellus</taxon>
    </lineage>
</organism>